<dbReference type="Proteomes" id="UP001202328">
    <property type="component" value="Unassembled WGS sequence"/>
</dbReference>
<evidence type="ECO:0000256" key="1">
    <source>
        <dbReference type="SAM" id="Phobius"/>
    </source>
</evidence>
<keyword evidence="1" id="KW-0472">Membrane</keyword>
<keyword evidence="3" id="KW-1185">Reference proteome</keyword>
<feature type="transmembrane region" description="Helical" evidence="1">
    <location>
        <begin position="78"/>
        <end position="98"/>
    </location>
</feature>
<evidence type="ECO:0000313" key="2">
    <source>
        <dbReference type="EMBL" id="KAI3926983.1"/>
    </source>
</evidence>
<evidence type="ECO:0000313" key="3">
    <source>
        <dbReference type="Proteomes" id="UP001202328"/>
    </source>
</evidence>
<comment type="caution">
    <text evidence="2">The sequence shown here is derived from an EMBL/GenBank/DDBJ whole genome shotgun (WGS) entry which is preliminary data.</text>
</comment>
<dbReference type="EMBL" id="JAJJMB010007841">
    <property type="protein sequence ID" value="KAI3926983.1"/>
    <property type="molecule type" value="Genomic_DNA"/>
</dbReference>
<sequence length="135" mass="15438">MVTLLLKILLAEEDGAEIEAPGGDRGFVEESSMRLILNLLMILNSLLGVYFMIEIYIFDKAGVVQDADERSTFVLEMLFSPLLVDYLYYFPWMPIWMIRVKVYKVVRGNYSCPPREITIPDESLVTDGKPIHADT</sequence>
<dbReference type="AlphaFoldDB" id="A0AAD4SY13"/>
<accession>A0AAD4SY13</accession>
<organism evidence="2 3">
    <name type="scientific">Papaver atlanticum</name>
    <dbReference type="NCBI Taxonomy" id="357466"/>
    <lineage>
        <taxon>Eukaryota</taxon>
        <taxon>Viridiplantae</taxon>
        <taxon>Streptophyta</taxon>
        <taxon>Embryophyta</taxon>
        <taxon>Tracheophyta</taxon>
        <taxon>Spermatophyta</taxon>
        <taxon>Magnoliopsida</taxon>
        <taxon>Ranunculales</taxon>
        <taxon>Papaveraceae</taxon>
        <taxon>Papaveroideae</taxon>
        <taxon>Papaver</taxon>
    </lineage>
</organism>
<keyword evidence="1" id="KW-0812">Transmembrane</keyword>
<keyword evidence="1" id="KW-1133">Transmembrane helix</keyword>
<protein>
    <submittedName>
        <fullName evidence="2">Uncharacterized protein</fullName>
    </submittedName>
</protein>
<name>A0AAD4SY13_9MAGN</name>
<feature type="transmembrane region" description="Helical" evidence="1">
    <location>
        <begin position="35"/>
        <end position="58"/>
    </location>
</feature>
<gene>
    <name evidence="2" type="ORF">MKW98_027756</name>
</gene>
<reference evidence="2" key="1">
    <citation type="submission" date="2022-04" db="EMBL/GenBank/DDBJ databases">
        <title>A functionally conserved STORR gene fusion in Papaver species that diverged 16.8 million years ago.</title>
        <authorList>
            <person name="Catania T."/>
        </authorList>
    </citation>
    <scope>NUCLEOTIDE SEQUENCE</scope>
    <source>
        <strain evidence="2">S-188037</strain>
    </source>
</reference>
<proteinExistence type="predicted"/>